<dbReference type="Pfam" id="PF13953">
    <property type="entry name" value="PapC_C"/>
    <property type="match status" value="1"/>
</dbReference>
<keyword evidence="14" id="KW-1185">Reference proteome</keyword>
<evidence type="ECO:0000256" key="10">
    <source>
        <dbReference type="SAM" id="SignalP"/>
    </source>
</evidence>
<keyword evidence="4" id="KW-1134">Transmembrane beta strand</keyword>
<evidence type="ECO:0000256" key="9">
    <source>
        <dbReference type="RuleBase" id="RU003884"/>
    </source>
</evidence>
<dbReference type="SUPFAM" id="SSF141729">
    <property type="entry name" value="FimD N-terminal domain-like"/>
    <property type="match status" value="1"/>
</dbReference>
<keyword evidence="6 10" id="KW-0732">Signal</keyword>
<comment type="subcellular location">
    <subcellularLocation>
        <location evidence="1 9">Cell outer membrane</location>
        <topology evidence="1 9">Multi-pass membrane protein</topology>
    </subcellularLocation>
</comment>
<evidence type="ECO:0000256" key="6">
    <source>
        <dbReference type="ARBA" id="ARBA00022729"/>
    </source>
</evidence>
<dbReference type="InterPro" id="IPR000015">
    <property type="entry name" value="Fimb_usher"/>
</dbReference>
<dbReference type="Gene3D" id="2.60.40.2070">
    <property type="match status" value="1"/>
</dbReference>
<evidence type="ECO:0000256" key="2">
    <source>
        <dbReference type="ARBA" id="ARBA00008064"/>
    </source>
</evidence>
<dbReference type="Gene3D" id="3.10.20.410">
    <property type="match status" value="1"/>
</dbReference>
<dbReference type="InterPro" id="IPR018030">
    <property type="entry name" value="Fimbrial_membr_usher_CS"/>
</dbReference>
<evidence type="ECO:0000256" key="7">
    <source>
        <dbReference type="ARBA" id="ARBA00023136"/>
    </source>
</evidence>
<proteinExistence type="inferred from homology"/>
<evidence type="ECO:0000259" key="12">
    <source>
        <dbReference type="Pfam" id="PF13954"/>
    </source>
</evidence>
<gene>
    <name evidence="13" type="ORF">ABQJ54_09415</name>
</gene>
<dbReference type="PROSITE" id="PS01151">
    <property type="entry name" value="FIMBRIAL_USHER"/>
    <property type="match status" value="1"/>
</dbReference>
<dbReference type="RefSeq" id="WP_367854034.1">
    <property type="nucleotide sequence ID" value="NZ_JBFOHK010000002.1"/>
</dbReference>
<comment type="similarity">
    <text evidence="2 9">Belongs to the fimbrial export usher family.</text>
</comment>
<evidence type="ECO:0000313" key="14">
    <source>
        <dbReference type="Proteomes" id="UP001556220"/>
    </source>
</evidence>
<dbReference type="InterPro" id="IPR025885">
    <property type="entry name" value="PapC_N"/>
</dbReference>
<keyword evidence="7 9" id="KW-0472">Membrane</keyword>
<evidence type="ECO:0000256" key="8">
    <source>
        <dbReference type="ARBA" id="ARBA00023237"/>
    </source>
</evidence>
<dbReference type="InterPro" id="IPR043142">
    <property type="entry name" value="PapC-like_C_sf"/>
</dbReference>
<evidence type="ECO:0000256" key="3">
    <source>
        <dbReference type="ARBA" id="ARBA00022448"/>
    </source>
</evidence>
<evidence type="ECO:0000313" key="13">
    <source>
        <dbReference type="EMBL" id="MEW9571972.1"/>
    </source>
</evidence>
<evidence type="ECO:0000259" key="11">
    <source>
        <dbReference type="Pfam" id="PF13953"/>
    </source>
</evidence>
<dbReference type="EMBL" id="JBFOHK010000002">
    <property type="protein sequence ID" value="MEW9571972.1"/>
    <property type="molecule type" value="Genomic_DNA"/>
</dbReference>
<dbReference type="InterPro" id="IPR037224">
    <property type="entry name" value="PapC_N_sf"/>
</dbReference>
<evidence type="ECO:0000256" key="5">
    <source>
        <dbReference type="ARBA" id="ARBA00022692"/>
    </source>
</evidence>
<accession>A0ABV3QE37</accession>
<feature type="signal peptide" evidence="10">
    <location>
        <begin position="1"/>
        <end position="40"/>
    </location>
</feature>
<dbReference type="InterPro" id="IPR025949">
    <property type="entry name" value="PapC-like_C"/>
</dbReference>
<feature type="chain" id="PRO_5046908364" evidence="10">
    <location>
        <begin position="41"/>
        <end position="935"/>
    </location>
</feature>
<keyword evidence="8 9" id="KW-0998">Cell outer membrane</keyword>
<dbReference type="Gene3D" id="2.60.40.2610">
    <property type="entry name" value="Outer membrane usher protein FimD, plug domain"/>
    <property type="match status" value="1"/>
</dbReference>
<dbReference type="PANTHER" id="PTHR30451">
    <property type="entry name" value="OUTER MEMBRANE USHER PROTEIN"/>
    <property type="match status" value="1"/>
</dbReference>
<protein>
    <submittedName>
        <fullName evidence="13">Fimbria/pilus outer membrane usher protein</fullName>
    </submittedName>
</protein>
<dbReference type="Pfam" id="PF13954">
    <property type="entry name" value="PapC_N"/>
    <property type="match status" value="1"/>
</dbReference>
<dbReference type="Gene3D" id="2.60.40.3110">
    <property type="match status" value="1"/>
</dbReference>
<feature type="domain" description="PapC-like C-terminal" evidence="11">
    <location>
        <begin position="838"/>
        <end position="903"/>
    </location>
</feature>
<reference evidence="13 14" key="1">
    <citation type="submission" date="2024-06" db="EMBL/GenBank/DDBJ databases">
        <authorList>
            <person name="Woo H."/>
        </authorList>
    </citation>
    <scope>NUCLEOTIDE SEQUENCE [LARGE SCALE GENOMIC DNA]</scope>
    <source>
        <strain evidence="13 14">Si-c</strain>
    </source>
</reference>
<dbReference type="InterPro" id="IPR042186">
    <property type="entry name" value="FimD_plug_dom"/>
</dbReference>
<comment type="caution">
    <text evidence="13">The sequence shown here is derived from an EMBL/GenBank/DDBJ whole genome shotgun (WGS) entry which is preliminary data.</text>
</comment>
<feature type="domain" description="PapC N-terminal" evidence="12">
    <location>
        <begin position="70"/>
        <end position="216"/>
    </location>
</feature>
<name>A0ABV3QE37_9GAMM</name>
<dbReference type="Pfam" id="PF00577">
    <property type="entry name" value="Usher"/>
    <property type="match status" value="1"/>
</dbReference>
<keyword evidence="5 9" id="KW-0812">Transmembrane</keyword>
<evidence type="ECO:0000256" key="1">
    <source>
        <dbReference type="ARBA" id="ARBA00004571"/>
    </source>
</evidence>
<keyword evidence="3 9" id="KW-0813">Transport</keyword>
<sequence length="935" mass="98309">MKPRRATHRLGRHWPVACHRALLCAGIAAALAGWAGGASASPVSGASASASPGAAAPNGADASAGSYVDFDRSLLSGAGQNTTDLSRFEHGNPVLAGSYNTDIYLNSTWVGRRDVRFAAASAKVNATACVDRALLDQMGLHPAKLSDGIIARLDDPTACVGIGDLIQGATMVFDMSQLRLDISVPQAYLGQMPRGYVSPEYWDAGVPAALLNYNFNSYHSTTQGQSQTTTYLGLNSGLNVGPWHLREDATVDWQSATANSPARRKWQNIDTYLQRDLPSLRALLTIGDSYTDGAVFDSYGIRGVQLATDDRMLPQSLQGYAPIVRGVAQTNARVTVRQNGILIYQTTVAPGPFTINDLYPTGYGGNLDVTVTEADGRVSTFTVPYASVAQLLRPGITRFDVAVGELRDATITDKPAVAQATLQHGFSNLLTGYAGLVGSQGYVAALVGAAIDTRFGALALDVTQANTHIPGYATQSGQSMRVTYSKIIPSTQTTLSVAAYRYSTGGFLSVTQAAEARGYARQGINAFAIVPASTVPMIDGVPEQSVLTPAQLAALTGSAFTTNPILSGTGVQRQRNNFTLSLNQSLGQSGGSIYANVSASDYWNQHGNDTQFQVGYNNHFRQVSYSISATRSVDPLGHYDNQYFVNFSLPLGDSPHAPTFTLNLAHDQASGSQDQAMVSGSLGSDNQFNYGATATHGNTGSGNAASVNAGYRSPYGVFNASYGDGSGYSQASLGMSGAIVAHPGGITFGQPIGDTVGIVYAPGAAGARLNSSAGARIDHFGYAIVPFLTAYNLNTVQIDPKGLPLDVQLDATSVQVAPYAGAVVMLKFKTESGRTIIVDAHMPNGNALPFGAEVFNEKGTSLGVVGQAGQILVRGVEQSGRLSVRWQDDSGNAQSCSFAYQLAPQAKNRHAKSHEEIKVMCVNPDAVAQVTRSGT</sequence>
<evidence type="ECO:0000256" key="4">
    <source>
        <dbReference type="ARBA" id="ARBA00022452"/>
    </source>
</evidence>
<keyword evidence="9" id="KW-1029">Fimbrium biogenesis</keyword>
<dbReference type="PANTHER" id="PTHR30451:SF20">
    <property type="entry name" value="FIMBRIAE USHER"/>
    <property type="match status" value="1"/>
</dbReference>
<organism evidence="13 14">
    <name type="scientific">Rhodanobacter lycopersici</name>
    <dbReference type="NCBI Taxonomy" id="3162487"/>
    <lineage>
        <taxon>Bacteria</taxon>
        <taxon>Pseudomonadati</taxon>
        <taxon>Pseudomonadota</taxon>
        <taxon>Gammaproteobacteria</taxon>
        <taxon>Lysobacterales</taxon>
        <taxon>Rhodanobacteraceae</taxon>
        <taxon>Rhodanobacter</taxon>
    </lineage>
</organism>
<dbReference type="Proteomes" id="UP001556220">
    <property type="component" value="Unassembled WGS sequence"/>
</dbReference>